<dbReference type="EMBL" id="UINC01035331">
    <property type="protein sequence ID" value="SVB27565.1"/>
    <property type="molecule type" value="Genomic_DNA"/>
</dbReference>
<evidence type="ECO:0000259" key="1">
    <source>
        <dbReference type="Pfam" id="PF01966"/>
    </source>
</evidence>
<reference evidence="2" key="1">
    <citation type="submission" date="2018-05" db="EMBL/GenBank/DDBJ databases">
        <authorList>
            <person name="Lanie J.A."/>
            <person name="Ng W.-L."/>
            <person name="Kazmierczak K.M."/>
            <person name="Andrzejewski T.M."/>
            <person name="Davidsen T.M."/>
            <person name="Wayne K.J."/>
            <person name="Tettelin H."/>
            <person name="Glass J.I."/>
            <person name="Rusch D."/>
            <person name="Podicherti R."/>
            <person name="Tsui H.-C.T."/>
            <person name="Winkler M.E."/>
        </authorList>
    </citation>
    <scope>NUCLEOTIDE SEQUENCE</scope>
</reference>
<dbReference type="AlphaFoldDB" id="A0A382CNC1"/>
<organism evidence="2">
    <name type="scientific">marine metagenome</name>
    <dbReference type="NCBI Taxonomy" id="408172"/>
    <lineage>
        <taxon>unclassified sequences</taxon>
        <taxon>metagenomes</taxon>
        <taxon>ecological metagenomes</taxon>
    </lineage>
</organism>
<accession>A0A382CNC1</accession>
<evidence type="ECO:0000313" key="2">
    <source>
        <dbReference type="EMBL" id="SVB27565.1"/>
    </source>
</evidence>
<name>A0A382CNC1_9ZZZZ</name>
<proteinExistence type="predicted"/>
<dbReference type="InterPro" id="IPR006674">
    <property type="entry name" value="HD_domain"/>
</dbReference>
<dbReference type="Gene3D" id="1.10.3210.10">
    <property type="entry name" value="Hypothetical protein af1432"/>
    <property type="match status" value="1"/>
</dbReference>
<dbReference type="Pfam" id="PF01966">
    <property type="entry name" value="HD"/>
    <property type="match status" value="1"/>
</dbReference>
<sequence length="136" mass="14349">MGSLLAGEADLWRRMSGADRRHAVAVARRVDDRLGGADRPVLAAALLHDVGKVDSGLGTPARVVATLAGMVGGDWVRSGDGRIGRYLRHPQIGADLLATAGSDGLTVDWAAQHHLPAEHWTVHRATAEVLHAADDD</sequence>
<dbReference type="SUPFAM" id="SSF109604">
    <property type="entry name" value="HD-domain/PDEase-like"/>
    <property type="match status" value="1"/>
</dbReference>
<protein>
    <recommendedName>
        <fullName evidence="1">HD domain-containing protein</fullName>
    </recommendedName>
</protein>
<gene>
    <name evidence="2" type="ORF">METZ01_LOCUS180419</name>
</gene>
<feature type="domain" description="HD" evidence="1">
    <location>
        <begin position="25"/>
        <end position="118"/>
    </location>
</feature>